<dbReference type="AlphaFoldDB" id="A0A6C1AYY1"/>
<dbReference type="RefSeq" id="WP_173763521.1">
    <property type="nucleotide sequence ID" value="NZ_CP048836.1"/>
</dbReference>
<name>A0A6C1AYY1_9RHOO</name>
<protein>
    <recommendedName>
        <fullName evidence="4">Ubiquinone biosynthesis accessory factor UbiJ</fullName>
    </recommendedName>
</protein>
<evidence type="ECO:0008006" key="4">
    <source>
        <dbReference type="Google" id="ProtNLM"/>
    </source>
</evidence>
<organism evidence="2 3">
    <name type="scientific">Nitrogeniibacter mangrovi</name>
    <dbReference type="NCBI Taxonomy" id="2016596"/>
    <lineage>
        <taxon>Bacteria</taxon>
        <taxon>Pseudomonadati</taxon>
        <taxon>Pseudomonadota</taxon>
        <taxon>Betaproteobacteria</taxon>
        <taxon>Rhodocyclales</taxon>
        <taxon>Zoogloeaceae</taxon>
        <taxon>Nitrogeniibacter</taxon>
    </lineage>
</organism>
<dbReference type="PANTHER" id="PTHR38693:SF1">
    <property type="entry name" value="UBIQUINONE BIOSYNTHESIS ACCESSORY FACTOR UBIJ"/>
    <property type="match status" value="1"/>
</dbReference>
<keyword evidence="1" id="KW-0175">Coiled coil</keyword>
<reference evidence="2 3" key="1">
    <citation type="submission" date="2020-02" db="EMBL/GenBank/DDBJ databases">
        <title>Nitrogenibacter mangrovi gen. nov., sp. nov. isolated from mangrove sediment, a denitrifying betaproteobacterium.</title>
        <authorList>
            <person name="Liao H."/>
            <person name="Tian Y."/>
        </authorList>
    </citation>
    <scope>NUCLEOTIDE SEQUENCE [LARGE SCALE GENOMIC DNA]</scope>
    <source>
        <strain evidence="2 3">M9-3-2</strain>
    </source>
</reference>
<sequence length="194" mass="21572">MLDTALRATLNHLIGQHDWARVRLKAHTGCQVGIRVAGVSQRFRIDDTGLLGGETSDDADDVMIDVPAQAIASLTDGIEGVLAHARISGQAELAETVGFVARHLDWDREADLARLFGPIAGRRLHLTARHVEQAIPASAMRLARNTSEYLVHEGRWLADRTAFDDHVAQLRHLRDDLARLDQRVARLDRNESKR</sequence>
<keyword evidence="3" id="KW-1185">Reference proteome</keyword>
<proteinExistence type="predicted"/>
<evidence type="ECO:0000313" key="3">
    <source>
        <dbReference type="Proteomes" id="UP000501991"/>
    </source>
</evidence>
<gene>
    <name evidence="2" type="ORF">G3580_01140</name>
</gene>
<dbReference type="GO" id="GO:0006744">
    <property type="term" value="P:ubiquinone biosynthetic process"/>
    <property type="evidence" value="ECO:0007669"/>
    <property type="project" value="InterPro"/>
</dbReference>
<evidence type="ECO:0000256" key="1">
    <source>
        <dbReference type="SAM" id="Coils"/>
    </source>
</evidence>
<dbReference type="EMBL" id="CP048836">
    <property type="protein sequence ID" value="QID16353.1"/>
    <property type="molecule type" value="Genomic_DNA"/>
</dbReference>
<accession>A0A6C1AYY1</accession>
<dbReference type="Proteomes" id="UP000501991">
    <property type="component" value="Chromosome"/>
</dbReference>
<dbReference type="PANTHER" id="PTHR38693">
    <property type="entry name" value="UBIQUINONE BIOSYNTHESIS PROTEIN UBIJ"/>
    <property type="match status" value="1"/>
</dbReference>
<dbReference type="KEGG" id="azq:G3580_01140"/>
<feature type="coiled-coil region" evidence="1">
    <location>
        <begin position="163"/>
        <end position="190"/>
    </location>
</feature>
<evidence type="ECO:0000313" key="2">
    <source>
        <dbReference type="EMBL" id="QID16353.1"/>
    </source>
</evidence>
<dbReference type="InterPro" id="IPR038989">
    <property type="entry name" value="UbiJ"/>
</dbReference>